<gene>
    <name evidence="4" type="primary">nudC_1</name>
    <name evidence="4" type="ORF">SAMEA3906487_00335</name>
</gene>
<protein>
    <submittedName>
        <fullName evidence="4">NUDIX hydrolase</fullName>
        <ecNumber evidence="4">3.6.1.22</ecNumber>
    </submittedName>
</protein>
<comment type="cofactor">
    <cofactor evidence="1">
        <name>Mg(2+)</name>
        <dbReference type="ChEBI" id="CHEBI:18420"/>
    </cofactor>
</comment>
<dbReference type="OrthoDB" id="5417595at2"/>
<evidence type="ECO:0000313" key="5">
    <source>
        <dbReference type="Proteomes" id="UP000076825"/>
    </source>
</evidence>
<dbReference type="PANTHER" id="PTHR43222:SF2">
    <property type="entry name" value="NUDIX HYDROLASE 23, CHLOROPLASTIC"/>
    <property type="match status" value="1"/>
</dbReference>
<dbReference type="InterPro" id="IPR015797">
    <property type="entry name" value="NUDIX_hydrolase-like_dom_sf"/>
</dbReference>
<organism evidence="4 5">
    <name type="scientific">Bordetella trematum</name>
    <dbReference type="NCBI Taxonomy" id="123899"/>
    <lineage>
        <taxon>Bacteria</taxon>
        <taxon>Pseudomonadati</taxon>
        <taxon>Pseudomonadota</taxon>
        <taxon>Betaproteobacteria</taxon>
        <taxon>Burkholderiales</taxon>
        <taxon>Alcaligenaceae</taxon>
        <taxon>Bordetella</taxon>
    </lineage>
</organism>
<dbReference type="InterPro" id="IPR029401">
    <property type="entry name" value="Nudix_N"/>
</dbReference>
<dbReference type="CDD" id="cd04511">
    <property type="entry name" value="NUDIX_Hydrolase"/>
    <property type="match status" value="1"/>
</dbReference>
<dbReference type="PATRIC" id="fig|123899.6.peg.317"/>
<dbReference type="EMBL" id="LT546645">
    <property type="protein sequence ID" value="SAI66593.1"/>
    <property type="molecule type" value="Genomic_DNA"/>
</dbReference>
<accession>A0A157RAG1</accession>
<feature type="domain" description="Nudix hydrolase" evidence="3">
    <location>
        <begin position="49"/>
        <end position="172"/>
    </location>
</feature>
<dbReference type="AlphaFoldDB" id="A0A157RAG1"/>
<evidence type="ECO:0000313" key="4">
    <source>
        <dbReference type="EMBL" id="SAI66593.1"/>
    </source>
</evidence>
<dbReference type="STRING" id="123899.SAMEA3906487_00335"/>
<sequence>MTDPIRYFPAPRRARFCSQCGSPVQHRVPEDDNRARDICDHCGAIHYQNPRMVVGTVPVWEGKILLCRRAIEPRYDTWTLPAGFMELGESTAQGAARETLEEAGARIELGQLYTIIDVPQVDQVHIFYLARALGPELDPGPESLEARYFALDEIPWPELSFRTVATTLERYREDQREGRFPTHHCTLPSHRTS</sequence>
<dbReference type="RefSeq" id="WP_025516841.1">
    <property type="nucleotide sequence ID" value="NZ_CP016340.1"/>
</dbReference>
<keyword evidence="5" id="KW-1185">Reference proteome</keyword>
<dbReference type="Gene3D" id="2.20.70.10">
    <property type="match status" value="1"/>
</dbReference>
<dbReference type="EC" id="3.6.1.22" evidence="4"/>
<reference evidence="4 5" key="1">
    <citation type="submission" date="2016-04" db="EMBL/GenBank/DDBJ databases">
        <authorList>
            <consortium name="Pathogen Informatics"/>
        </authorList>
    </citation>
    <scope>NUCLEOTIDE SEQUENCE [LARGE SCALE GENOMIC DNA]</scope>
    <source>
        <strain evidence="4 5">H044680328</strain>
    </source>
</reference>
<proteinExistence type="predicted"/>
<dbReference type="Pfam" id="PF14803">
    <property type="entry name" value="Zn_ribbon_Nudix"/>
    <property type="match status" value="1"/>
</dbReference>
<name>A0A157RAG1_9BORD</name>
<dbReference type="eggNOG" id="COG1051">
    <property type="taxonomic scope" value="Bacteria"/>
</dbReference>
<dbReference type="Proteomes" id="UP000076825">
    <property type="component" value="Chromosome 1"/>
</dbReference>
<dbReference type="Gene3D" id="3.90.79.10">
    <property type="entry name" value="Nucleoside Triphosphate Pyrophosphohydrolase"/>
    <property type="match status" value="1"/>
</dbReference>
<dbReference type="Pfam" id="PF00293">
    <property type="entry name" value="NUDIX"/>
    <property type="match status" value="1"/>
</dbReference>
<evidence type="ECO:0000256" key="2">
    <source>
        <dbReference type="ARBA" id="ARBA00022801"/>
    </source>
</evidence>
<dbReference type="PANTHER" id="PTHR43222">
    <property type="entry name" value="NUDIX HYDROLASE 23"/>
    <property type="match status" value="1"/>
</dbReference>
<evidence type="ECO:0000259" key="3">
    <source>
        <dbReference type="PROSITE" id="PS51462"/>
    </source>
</evidence>
<dbReference type="PROSITE" id="PS51462">
    <property type="entry name" value="NUDIX"/>
    <property type="match status" value="1"/>
</dbReference>
<dbReference type="PROSITE" id="PS00893">
    <property type="entry name" value="NUDIX_BOX"/>
    <property type="match status" value="1"/>
</dbReference>
<dbReference type="GO" id="GO:0016787">
    <property type="term" value="F:hydrolase activity"/>
    <property type="evidence" value="ECO:0007669"/>
    <property type="project" value="UniProtKB-KW"/>
</dbReference>
<dbReference type="GeneID" id="56588252"/>
<dbReference type="SUPFAM" id="SSF55811">
    <property type="entry name" value="Nudix"/>
    <property type="match status" value="1"/>
</dbReference>
<dbReference type="KEGG" id="btrm:SAMEA390648700335"/>
<evidence type="ECO:0000256" key="1">
    <source>
        <dbReference type="ARBA" id="ARBA00001946"/>
    </source>
</evidence>
<dbReference type="InterPro" id="IPR020084">
    <property type="entry name" value="NUDIX_hydrolase_CS"/>
</dbReference>
<keyword evidence="2 4" id="KW-0378">Hydrolase</keyword>
<dbReference type="InterPro" id="IPR000086">
    <property type="entry name" value="NUDIX_hydrolase_dom"/>
</dbReference>